<accession>A0A7J8SLJ1</accession>
<dbReference type="Pfam" id="PF07741">
    <property type="entry name" value="BRF1"/>
    <property type="match status" value="1"/>
</dbReference>
<feature type="non-terminal residue" evidence="3">
    <location>
        <position position="1"/>
    </location>
</feature>
<feature type="compositionally biased region" description="Acidic residues" evidence="1">
    <location>
        <begin position="279"/>
        <end position="300"/>
    </location>
</feature>
<feature type="region of interest" description="Disordered" evidence="1">
    <location>
        <begin position="216"/>
        <end position="300"/>
    </location>
</feature>
<dbReference type="Gene3D" id="1.20.5.650">
    <property type="entry name" value="Single helix bin"/>
    <property type="match status" value="1"/>
</dbReference>
<protein>
    <recommendedName>
        <fullName evidence="2">Brf1 TBP-binding domain-containing protein</fullName>
    </recommendedName>
</protein>
<dbReference type="Proteomes" id="UP000593561">
    <property type="component" value="Unassembled WGS sequence"/>
</dbReference>
<name>A0A7J8SLJ1_GOSDV</name>
<organism evidence="3 4">
    <name type="scientific">Gossypium davidsonii</name>
    <name type="common">Davidson's cotton</name>
    <name type="synonym">Gossypium klotzschianum subsp. davidsonii</name>
    <dbReference type="NCBI Taxonomy" id="34287"/>
    <lineage>
        <taxon>Eukaryota</taxon>
        <taxon>Viridiplantae</taxon>
        <taxon>Streptophyta</taxon>
        <taxon>Embryophyta</taxon>
        <taxon>Tracheophyta</taxon>
        <taxon>Spermatophyta</taxon>
        <taxon>Magnoliopsida</taxon>
        <taxon>eudicotyledons</taxon>
        <taxon>Gunneridae</taxon>
        <taxon>Pentapetalae</taxon>
        <taxon>rosids</taxon>
        <taxon>malvids</taxon>
        <taxon>Malvales</taxon>
        <taxon>Malvaceae</taxon>
        <taxon>Malvoideae</taxon>
        <taxon>Gossypium</taxon>
    </lineage>
</organism>
<dbReference type="EMBL" id="JABFAC010000010">
    <property type="protein sequence ID" value="MBA0626984.1"/>
    <property type="molecule type" value="Genomic_DNA"/>
</dbReference>
<comment type="caution">
    <text evidence="3">The sequence shown here is derived from an EMBL/GenBank/DDBJ whole genome shotgun (WGS) entry which is preliminary data.</text>
</comment>
<dbReference type="InterPro" id="IPR011665">
    <property type="entry name" value="BRF1_TBP-bd_dom"/>
</dbReference>
<gene>
    <name evidence="3" type="ORF">Godav_004547</name>
</gene>
<proteinExistence type="predicted"/>
<reference evidence="3 4" key="1">
    <citation type="journal article" date="2019" name="Genome Biol. Evol.">
        <title>Insights into the evolution of the New World diploid cottons (Gossypium, subgenus Houzingenia) based on genome sequencing.</title>
        <authorList>
            <person name="Grover C.E."/>
            <person name="Arick M.A. 2nd"/>
            <person name="Thrash A."/>
            <person name="Conover J.L."/>
            <person name="Sanders W.S."/>
            <person name="Peterson D.G."/>
            <person name="Frelichowski J.E."/>
            <person name="Scheffler J.A."/>
            <person name="Scheffler B.E."/>
            <person name="Wendel J.F."/>
        </authorList>
    </citation>
    <scope>NUCLEOTIDE SEQUENCE [LARGE SCALE GENOMIC DNA]</scope>
    <source>
        <strain evidence="3">27</strain>
        <tissue evidence="3">Leaf</tissue>
    </source>
</reference>
<evidence type="ECO:0000313" key="4">
    <source>
        <dbReference type="Proteomes" id="UP000593561"/>
    </source>
</evidence>
<feature type="compositionally biased region" description="Acidic residues" evidence="1">
    <location>
        <begin position="258"/>
        <end position="270"/>
    </location>
</feature>
<feature type="compositionally biased region" description="Basic and acidic residues" evidence="1">
    <location>
        <begin position="216"/>
        <end position="250"/>
    </location>
</feature>
<feature type="domain" description="Brf1 TBP-binding" evidence="2">
    <location>
        <begin position="77"/>
        <end position="220"/>
    </location>
</feature>
<dbReference type="AlphaFoldDB" id="A0A7J8SLJ1"/>
<sequence>TERVIPTSSEKKNKKKRANEFWRFKIDTVTLGLTRRRPLLRLNMMENNRGSMSSIVDKHGVLSKRKLRSESAADDLSDINDAEITGYLNNKKEMLFKKLIWEAMNKDYQKNSKKERTEVVEKKETDNLSEYLSAGDLSLKIINEACKQCAEATASNSVQLIQIHPYLIWQKKQRKPAARKKSSARKAVDSRMEKVTEKEVVEKKKGLSSKINYDALEKLTNEPEERDSEKAKKEGIDSNRDRQIEREHSKGISTLEDGGFEEDNFSDESEHENAYLCSYEEDEEYGYGEDYREDYDYEEF</sequence>
<keyword evidence="4" id="KW-1185">Reference proteome</keyword>
<evidence type="ECO:0000313" key="3">
    <source>
        <dbReference type="EMBL" id="MBA0626984.1"/>
    </source>
</evidence>
<evidence type="ECO:0000256" key="1">
    <source>
        <dbReference type="SAM" id="MobiDB-lite"/>
    </source>
</evidence>
<evidence type="ECO:0000259" key="2">
    <source>
        <dbReference type="Pfam" id="PF07741"/>
    </source>
</evidence>